<comment type="caution">
    <text evidence="1">The sequence shown here is derived from an EMBL/GenBank/DDBJ whole genome shotgun (WGS) entry which is preliminary data.</text>
</comment>
<dbReference type="PROSITE" id="PS50022">
    <property type="entry name" value="FA58C_3"/>
    <property type="match status" value="1"/>
</dbReference>
<dbReference type="InterPro" id="IPR051941">
    <property type="entry name" value="BG_Antigen-Binding_Lectin"/>
</dbReference>
<dbReference type="PANTHER" id="PTHR45713:SF6">
    <property type="entry name" value="F5_8 TYPE C DOMAIN-CONTAINING PROTEIN"/>
    <property type="match status" value="1"/>
</dbReference>
<dbReference type="Gene3D" id="2.60.120.260">
    <property type="entry name" value="Galactose-binding domain-like"/>
    <property type="match status" value="1"/>
</dbReference>
<reference evidence="1" key="1">
    <citation type="submission" date="2022-03" db="EMBL/GenBank/DDBJ databases">
        <authorList>
            <person name="Martin C."/>
        </authorList>
    </citation>
    <scope>NUCLEOTIDE SEQUENCE</scope>
</reference>
<proteinExistence type="predicted"/>
<dbReference type="PANTHER" id="PTHR45713">
    <property type="entry name" value="FTP DOMAIN-CONTAINING PROTEIN"/>
    <property type="match status" value="1"/>
</dbReference>
<dbReference type="InterPro" id="IPR008979">
    <property type="entry name" value="Galactose-bd-like_sf"/>
</dbReference>
<dbReference type="InterPro" id="IPR000421">
    <property type="entry name" value="FA58C"/>
</dbReference>
<keyword evidence="2" id="KW-1185">Reference proteome</keyword>
<dbReference type="EMBL" id="CAIIXF020000004">
    <property type="protein sequence ID" value="CAH1781367.1"/>
    <property type="molecule type" value="Genomic_DNA"/>
</dbReference>
<gene>
    <name evidence="1" type="ORF">OFUS_LOCUS7951</name>
</gene>
<evidence type="ECO:0000313" key="1">
    <source>
        <dbReference type="EMBL" id="CAH1781367.1"/>
    </source>
</evidence>
<organism evidence="1 2">
    <name type="scientific">Owenia fusiformis</name>
    <name type="common">Polychaete worm</name>
    <dbReference type="NCBI Taxonomy" id="6347"/>
    <lineage>
        <taxon>Eukaryota</taxon>
        <taxon>Metazoa</taxon>
        <taxon>Spiralia</taxon>
        <taxon>Lophotrochozoa</taxon>
        <taxon>Annelida</taxon>
        <taxon>Polychaeta</taxon>
        <taxon>Sedentaria</taxon>
        <taxon>Canalipalpata</taxon>
        <taxon>Sabellida</taxon>
        <taxon>Oweniida</taxon>
        <taxon>Oweniidae</taxon>
        <taxon>Owenia</taxon>
    </lineage>
</organism>
<protein>
    <submittedName>
        <fullName evidence="1">Uncharacterized protein</fullName>
    </submittedName>
</protein>
<dbReference type="SUPFAM" id="SSF49785">
    <property type="entry name" value="Galactose-binding domain-like"/>
    <property type="match status" value="1"/>
</dbReference>
<feature type="non-terminal residue" evidence="1">
    <location>
        <position position="141"/>
    </location>
</feature>
<name>A0A8J1UDE5_OWEFU</name>
<dbReference type="AlphaFoldDB" id="A0A8J1UDE5"/>
<dbReference type="OrthoDB" id="6158912at2759"/>
<evidence type="ECO:0000313" key="2">
    <source>
        <dbReference type="Proteomes" id="UP000749559"/>
    </source>
</evidence>
<accession>A0A8J1UDE5</accession>
<dbReference type="Pfam" id="PF22633">
    <property type="entry name" value="F5_F8_type_C_2"/>
    <property type="match status" value="1"/>
</dbReference>
<sequence>VNGNTDGSWTGGSCSHTYKDPNEQPWWIIDLGMSYNILKIVIWNRSSVGSRLHDFAVELSCEFDGVNADSPSWSRKYLQNGTLENNPTAIAFPESSVGRFIKIQNALDNESSHPSADTLSLCEFEVYAEYADCECEFGFNP</sequence>
<dbReference type="Proteomes" id="UP000749559">
    <property type="component" value="Unassembled WGS sequence"/>
</dbReference>